<dbReference type="PANTHER" id="PTHR30345">
    <property type="entry name" value="RIBOSE-5-PHOSPHATE ISOMERASE B"/>
    <property type="match status" value="1"/>
</dbReference>
<sequence>MAKKIAIGGDHAGFEYKAQLITKLESLGYEVKDFGPFSTASVDYPDYVHPLSAAIEAGEYELGIVICGSGNGVAITANKHQGIRAALCWNEELAALARQHNNANVLALPARFISYELAEKLAEIFLTTEFEGGRHQNRVKKIACS</sequence>
<feature type="binding site" evidence="4">
    <location>
        <position position="101"/>
    </location>
    <ligand>
        <name>D-ribulose 5-phosphate</name>
        <dbReference type="ChEBI" id="CHEBI:58121"/>
    </ligand>
</feature>
<dbReference type="InterPro" id="IPR036569">
    <property type="entry name" value="RpiB_LacA_LacB_sf"/>
</dbReference>
<dbReference type="NCBIfam" id="TIGR01120">
    <property type="entry name" value="rpiB"/>
    <property type="match status" value="1"/>
</dbReference>
<dbReference type="GO" id="GO:0004751">
    <property type="term" value="F:ribose-5-phosphate isomerase activity"/>
    <property type="evidence" value="ECO:0007669"/>
    <property type="project" value="TreeGrafter"/>
</dbReference>
<feature type="binding site" evidence="4">
    <location>
        <position position="134"/>
    </location>
    <ligand>
        <name>D-ribulose 5-phosphate</name>
        <dbReference type="ChEBI" id="CHEBI:58121"/>
    </ligand>
</feature>
<evidence type="ECO:0000313" key="6">
    <source>
        <dbReference type="Proteomes" id="UP000185221"/>
    </source>
</evidence>
<evidence type="ECO:0000313" key="5">
    <source>
        <dbReference type="EMBL" id="SIO07279.1"/>
    </source>
</evidence>
<feature type="binding site" evidence="4">
    <location>
        <position position="138"/>
    </location>
    <ligand>
        <name>D-ribulose 5-phosphate</name>
        <dbReference type="ChEBI" id="CHEBI:58121"/>
    </ligand>
</feature>
<reference evidence="6" key="1">
    <citation type="submission" date="2016-11" db="EMBL/GenBank/DDBJ databases">
        <authorList>
            <person name="Varghese N."/>
            <person name="Submissions S."/>
        </authorList>
    </citation>
    <scope>NUCLEOTIDE SEQUENCE [LARGE SCALE GENOMIC DNA]</scope>
    <source>
        <strain evidence="6">DSM 15292</strain>
    </source>
</reference>
<evidence type="ECO:0000256" key="1">
    <source>
        <dbReference type="ARBA" id="ARBA00008754"/>
    </source>
</evidence>
<evidence type="ECO:0000256" key="2">
    <source>
        <dbReference type="ARBA" id="ARBA00023235"/>
    </source>
</evidence>
<keyword evidence="2 5" id="KW-0413">Isomerase</keyword>
<keyword evidence="6" id="KW-1185">Reference proteome</keyword>
<feature type="binding site" evidence="4">
    <location>
        <position position="111"/>
    </location>
    <ligand>
        <name>D-ribulose 5-phosphate</name>
        <dbReference type="ChEBI" id="CHEBI:58121"/>
    </ligand>
</feature>
<dbReference type="PANTHER" id="PTHR30345:SF0">
    <property type="entry name" value="DNA DAMAGE-REPAIR_TOLERATION PROTEIN DRT102"/>
    <property type="match status" value="1"/>
</dbReference>
<dbReference type="Pfam" id="PF02502">
    <property type="entry name" value="LacAB_rpiB"/>
    <property type="match status" value="1"/>
</dbReference>
<dbReference type="STRING" id="226505.SAMN05444394_3275"/>
<dbReference type="AlphaFoldDB" id="A0A1N6GIC1"/>
<evidence type="ECO:0000256" key="4">
    <source>
        <dbReference type="PIRSR" id="PIRSR005384-2"/>
    </source>
</evidence>
<dbReference type="RefSeq" id="WP_074226026.1">
    <property type="nucleotide sequence ID" value="NZ_FSRC01000002.1"/>
</dbReference>
<gene>
    <name evidence="5" type="ORF">SAMN05444394_3275</name>
</gene>
<dbReference type="GO" id="GO:0019316">
    <property type="term" value="P:D-allose catabolic process"/>
    <property type="evidence" value="ECO:0007669"/>
    <property type="project" value="TreeGrafter"/>
</dbReference>
<dbReference type="Proteomes" id="UP000185221">
    <property type="component" value="Unassembled WGS sequence"/>
</dbReference>
<comment type="similarity">
    <text evidence="1">Belongs to the LacAB/RpiB family.</text>
</comment>
<dbReference type="PIRSF" id="PIRSF005384">
    <property type="entry name" value="RpiB_LacA_B"/>
    <property type="match status" value="1"/>
</dbReference>
<dbReference type="InterPro" id="IPR004785">
    <property type="entry name" value="RpiB"/>
</dbReference>
<dbReference type="EMBL" id="FSRC01000002">
    <property type="protein sequence ID" value="SIO07279.1"/>
    <property type="molecule type" value="Genomic_DNA"/>
</dbReference>
<accession>A0A1N6GIC1</accession>
<feature type="active site" description="Proton acceptor" evidence="3">
    <location>
        <position position="67"/>
    </location>
</feature>
<dbReference type="NCBIfam" id="NF004051">
    <property type="entry name" value="PRK05571.1"/>
    <property type="match status" value="1"/>
</dbReference>
<evidence type="ECO:0000256" key="3">
    <source>
        <dbReference type="PIRSR" id="PIRSR005384-1"/>
    </source>
</evidence>
<dbReference type="NCBIfam" id="TIGR00689">
    <property type="entry name" value="rpiB_lacA_lacB"/>
    <property type="match status" value="1"/>
</dbReference>
<dbReference type="Gene3D" id="3.40.1400.10">
    <property type="entry name" value="Sugar-phosphate isomerase, RpiB/LacA/LacB"/>
    <property type="match status" value="1"/>
</dbReference>
<name>A0A1N6GIC1_9BACT</name>
<dbReference type="SUPFAM" id="SSF89623">
    <property type="entry name" value="Ribose/Galactose isomerase RpiB/AlsB"/>
    <property type="match status" value="1"/>
</dbReference>
<feature type="binding site" evidence="4">
    <location>
        <begin position="68"/>
        <end position="72"/>
    </location>
    <ligand>
        <name>D-ribulose 5-phosphate</name>
        <dbReference type="ChEBI" id="CHEBI:58121"/>
    </ligand>
</feature>
<dbReference type="OrthoDB" id="1778624at2"/>
<proteinExistence type="inferred from homology"/>
<protein>
    <submittedName>
        <fullName evidence="5">Ribose 5-phosphate isomerase B</fullName>
    </submittedName>
</protein>
<organism evidence="5 6">
    <name type="scientific">Algoriphagus halophilus</name>
    <dbReference type="NCBI Taxonomy" id="226505"/>
    <lineage>
        <taxon>Bacteria</taxon>
        <taxon>Pseudomonadati</taxon>
        <taxon>Bacteroidota</taxon>
        <taxon>Cytophagia</taxon>
        <taxon>Cytophagales</taxon>
        <taxon>Cyclobacteriaceae</taxon>
        <taxon>Algoriphagus</taxon>
    </lineage>
</organism>
<feature type="binding site" evidence="4">
    <location>
        <begin position="10"/>
        <end position="11"/>
    </location>
    <ligand>
        <name>D-ribulose 5-phosphate</name>
        <dbReference type="ChEBI" id="CHEBI:58121"/>
    </ligand>
</feature>
<dbReference type="GO" id="GO:0009052">
    <property type="term" value="P:pentose-phosphate shunt, non-oxidative branch"/>
    <property type="evidence" value="ECO:0007669"/>
    <property type="project" value="TreeGrafter"/>
</dbReference>
<feature type="active site" description="Proton donor" evidence="3">
    <location>
        <position position="100"/>
    </location>
</feature>
<dbReference type="InterPro" id="IPR003500">
    <property type="entry name" value="RpiB_LacA_LacB"/>
</dbReference>